<sequence>MRRCQRKSSSPSKTFHPVRTSYTLVFHPKKDIPLNISKLATDLKELDLSKVTWLRDEIHYTKGDQGILQCRYQSNHNPRVDSVSVQ</sequence>
<organism evidence="1 2">
    <name type="scientific">Bursaphelenchus okinawaensis</name>
    <dbReference type="NCBI Taxonomy" id="465554"/>
    <lineage>
        <taxon>Eukaryota</taxon>
        <taxon>Metazoa</taxon>
        <taxon>Ecdysozoa</taxon>
        <taxon>Nematoda</taxon>
        <taxon>Chromadorea</taxon>
        <taxon>Rhabditida</taxon>
        <taxon>Tylenchina</taxon>
        <taxon>Tylenchomorpha</taxon>
        <taxon>Aphelenchoidea</taxon>
        <taxon>Aphelenchoididae</taxon>
        <taxon>Bursaphelenchus</taxon>
    </lineage>
</organism>
<evidence type="ECO:0000313" key="1">
    <source>
        <dbReference type="EMBL" id="CAD5230853.1"/>
    </source>
</evidence>
<proteinExistence type="predicted"/>
<protein>
    <submittedName>
        <fullName evidence="1">Uncharacterized protein</fullName>
    </submittedName>
</protein>
<keyword evidence="2" id="KW-1185">Reference proteome</keyword>
<dbReference type="AlphaFoldDB" id="A0A811LT36"/>
<reference evidence="1" key="1">
    <citation type="submission" date="2020-09" db="EMBL/GenBank/DDBJ databases">
        <authorList>
            <person name="Kikuchi T."/>
        </authorList>
    </citation>
    <scope>NUCLEOTIDE SEQUENCE</scope>
    <source>
        <strain evidence="1">SH1</strain>
    </source>
</reference>
<dbReference type="EMBL" id="CAJFDH010000006">
    <property type="protein sequence ID" value="CAD5230853.1"/>
    <property type="molecule type" value="Genomic_DNA"/>
</dbReference>
<name>A0A811LT36_9BILA</name>
<comment type="caution">
    <text evidence="1">The sequence shown here is derived from an EMBL/GenBank/DDBJ whole genome shotgun (WGS) entry which is preliminary data.</text>
</comment>
<gene>
    <name evidence="1" type="ORF">BOKJ2_LOCUS14349</name>
</gene>
<dbReference type="EMBL" id="CAJFCW020000006">
    <property type="protein sequence ID" value="CAG9128062.1"/>
    <property type="molecule type" value="Genomic_DNA"/>
</dbReference>
<dbReference type="Proteomes" id="UP000614601">
    <property type="component" value="Unassembled WGS sequence"/>
</dbReference>
<dbReference type="Proteomes" id="UP000783686">
    <property type="component" value="Unassembled WGS sequence"/>
</dbReference>
<evidence type="ECO:0000313" key="2">
    <source>
        <dbReference type="Proteomes" id="UP000614601"/>
    </source>
</evidence>
<accession>A0A811LT36</accession>